<evidence type="ECO:0000256" key="9">
    <source>
        <dbReference type="ARBA" id="ARBA00047984"/>
    </source>
</evidence>
<dbReference type="InterPro" id="IPR057325">
    <property type="entry name" value="DeaD_dimer"/>
</dbReference>
<evidence type="ECO:0000256" key="6">
    <source>
        <dbReference type="ARBA" id="ARBA00022840"/>
    </source>
</evidence>
<evidence type="ECO:0000256" key="8">
    <source>
        <dbReference type="ARBA" id="ARBA00038437"/>
    </source>
</evidence>
<evidence type="ECO:0000256" key="4">
    <source>
        <dbReference type="ARBA" id="ARBA00022801"/>
    </source>
</evidence>
<dbReference type="GO" id="GO:0033592">
    <property type="term" value="F:RNA strand annealing activity"/>
    <property type="evidence" value="ECO:0007669"/>
    <property type="project" value="TreeGrafter"/>
</dbReference>
<feature type="domain" description="Helicase C-terminal" evidence="15">
    <location>
        <begin position="218"/>
        <end position="381"/>
    </location>
</feature>
<evidence type="ECO:0000256" key="7">
    <source>
        <dbReference type="ARBA" id="ARBA00023016"/>
    </source>
</evidence>
<dbReference type="GO" id="GO:0009409">
    <property type="term" value="P:response to cold"/>
    <property type="evidence" value="ECO:0007669"/>
    <property type="project" value="TreeGrafter"/>
</dbReference>
<dbReference type="Gene3D" id="3.40.50.300">
    <property type="entry name" value="P-loop containing nucleotide triphosphate hydrolases"/>
    <property type="match status" value="2"/>
</dbReference>
<dbReference type="GO" id="GO:0003724">
    <property type="term" value="F:RNA helicase activity"/>
    <property type="evidence" value="ECO:0007669"/>
    <property type="project" value="UniProtKB-EC"/>
</dbReference>
<evidence type="ECO:0000259" key="15">
    <source>
        <dbReference type="PROSITE" id="PS51194"/>
    </source>
</evidence>
<comment type="similarity">
    <text evidence="8 12">Belongs to the DEAD box helicase family.</text>
</comment>
<dbReference type="Pfam" id="PF00271">
    <property type="entry name" value="Helicase_C"/>
    <property type="match status" value="1"/>
</dbReference>
<dbReference type="Proteomes" id="UP000593890">
    <property type="component" value="Chromosome"/>
</dbReference>
<evidence type="ECO:0000256" key="12">
    <source>
        <dbReference type="RuleBase" id="RU000492"/>
    </source>
</evidence>
<evidence type="ECO:0000259" key="14">
    <source>
        <dbReference type="PROSITE" id="PS51192"/>
    </source>
</evidence>
<dbReference type="GO" id="GO:0005829">
    <property type="term" value="C:cytosol"/>
    <property type="evidence" value="ECO:0007669"/>
    <property type="project" value="TreeGrafter"/>
</dbReference>
<keyword evidence="3 12" id="KW-0547">Nucleotide-binding</keyword>
<dbReference type="KEGG" id="sman:C12CBH8_02130"/>
<dbReference type="PANTHER" id="PTHR47963">
    <property type="entry name" value="DEAD-BOX ATP-DEPENDENT RNA HELICASE 47, MITOCHONDRIAL"/>
    <property type="match status" value="1"/>
</dbReference>
<dbReference type="InterPro" id="IPR044742">
    <property type="entry name" value="DEAD/DEAH_RhlB"/>
</dbReference>
<dbReference type="InterPro" id="IPR001650">
    <property type="entry name" value="Helicase_C-like"/>
</dbReference>
<dbReference type="Pfam" id="PF25399">
    <property type="entry name" value="DeaD_dimer"/>
    <property type="match status" value="1"/>
</dbReference>
<evidence type="ECO:0000256" key="11">
    <source>
        <dbReference type="PROSITE-ProRule" id="PRU00552"/>
    </source>
</evidence>
<keyword evidence="18" id="KW-1185">Reference proteome</keyword>
<reference evidence="18" key="1">
    <citation type="submission" date="2020-07" db="EMBL/GenBank/DDBJ databases">
        <title>Complete genome sequencing of Clostridia bacterium strain 12CBH8.</title>
        <authorList>
            <person name="Sakamoto M."/>
            <person name="Murakami T."/>
            <person name="Mori H."/>
        </authorList>
    </citation>
    <scope>NUCLEOTIDE SEQUENCE [LARGE SCALE GENOMIC DNA]</scope>
    <source>
        <strain evidence="18">12CBH8</strain>
    </source>
</reference>
<evidence type="ECO:0000256" key="13">
    <source>
        <dbReference type="SAM" id="MobiDB-lite"/>
    </source>
</evidence>
<evidence type="ECO:0000256" key="1">
    <source>
        <dbReference type="ARBA" id="ARBA00012552"/>
    </source>
</evidence>
<dbReference type="InterPro" id="IPR012677">
    <property type="entry name" value="Nucleotide-bd_a/b_plait_sf"/>
</dbReference>
<dbReference type="SUPFAM" id="SSF52540">
    <property type="entry name" value="P-loop containing nucleoside triphosphate hydrolases"/>
    <property type="match status" value="1"/>
</dbReference>
<evidence type="ECO:0000259" key="16">
    <source>
        <dbReference type="PROSITE" id="PS51195"/>
    </source>
</evidence>
<dbReference type="PROSITE" id="PS51194">
    <property type="entry name" value="HELICASE_CTER"/>
    <property type="match status" value="1"/>
</dbReference>
<feature type="region of interest" description="Disordered" evidence="13">
    <location>
        <begin position="448"/>
        <end position="489"/>
    </location>
</feature>
<dbReference type="InterPro" id="IPR027417">
    <property type="entry name" value="P-loop_NTPase"/>
</dbReference>
<dbReference type="InterPro" id="IPR000629">
    <property type="entry name" value="RNA-helicase_DEAD-box_CS"/>
</dbReference>
<keyword evidence="4 12" id="KW-0378">Hydrolase</keyword>
<dbReference type="GO" id="GO:0016787">
    <property type="term" value="F:hydrolase activity"/>
    <property type="evidence" value="ECO:0007669"/>
    <property type="project" value="UniProtKB-KW"/>
</dbReference>
<keyword evidence="7" id="KW-0346">Stress response</keyword>
<dbReference type="GO" id="GO:0005524">
    <property type="term" value="F:ATP binding"/>
    <property type="evidence" value="ECO:0007669"/>
    <property type="project" value="UniProtKB-KW"/>
</dbReference>
<keyword evidence="5 12" id="KW-0347">Helicase</keyword>
<dbReference type="EMBL" id="AP023321">
    <property type="protein sequence ID" value="BCI59574.1"/>
    <property type="molecule type" value="Genomic_DNA"/>
</dbReference>
<feature type="compositionally biased region" description="Basic and acidic residues" evidence="13">
    <location>
        <begin position="458"/>
        <end position="470"/>
    </location>
</feature>
<keyword evidence="2" id="KW-0963">Cytoplasm</keyword>
<dbReference type="Gene3D" id="3.30.70.330">
    <property type="match status" value="1"/>
</dbReference>
<dbReference type="EC" id="3.6.4.13" evidence="1"/>
<evidence type="ECO:0000256" key="3">
    <source>
        <dbReference type="ARBA" id="ARBA00022741"/>
    </source>
</evidence>
<dbReference type="AlphaFoldDB" id="A0A7I8D4L4"/>
<dbReference type="CDD" id="cd12252">
    <property type="entry name" value="RRM_DbpA"/>
    <property type="match status" value="1"/>
</dbReference>
<dbReference type="PROSITE" id="PS51195">
    <property type="entry name" value="Q_MOTIF"/>
    <property type="match status" value="1"/>
</dbReference>
<dbReference type="InterPro" id="IPR014014">
    <property type="entry name" value="RNA_helicase_DEAD_Q_motif"/>
</dbReference>
<dbReference type="InterPro" id="IPR014001">
    <property type="entry name" value="Helicase_ATP-bd"/>
</dbReference>
<dbReference type="GO" id="GO:0005840">
    <property type="term" value="C:ribosome"/>
    <property type="evidence" value="ECO:0007669"/>
    <property type="project" value="TreeGrafter"/>
</dbReference>
<dbReference type="CDD" id="cd18787">
    <property type="entry name" value="SF2_C_DEAD"/>
    <property type="match status" value="1"/>
</dbReference>
<dbReference type="Pfam" id="PF03880">
    <property type="entry name" value="DbpA"/>
    <property type="match status" value="1"/>
</dbReference>
<evidence type="ECO:0000313" key="18">
    <source>
        <dbReference type="Proteomes" id="UP000593890"/>
    </source>
</evidence>
<dbReference type="InterPro" id="IPR050547">
    <property type="entry name" value="DEAD_box_RNA_helicases"/>
</dbReference>
<comment type="catalytic activity">
    <reaction evidence="9">
        <text>ATP + H2O = ADP + phosphate + H(+)</text>
        <dbReference type="Rhea" id="RHEA:13065"/>
        <dbReference type="ChEBI" id="CHEBI:15377"/>
        <dbReference type="ChEBI" id="CHEBI:15378"/>
        <dbReference type="ChEBI" id="CHEBI:30616"/>
        <dbReference type="ChEBI" id="CHEBI:43474"/>
        <dbReference type="ChEBI" id="CHEBI:456216"/>
        <dbReference type="EC" id="3.6.4.13"/>
    </reaction>
</comment>
<sequence>MQKMLFSDMPISDAIKQAVAELGFEEATSIQTASIPLILSGRDIIGQSQTGTGKTAAFSIPAIEKINPKDRRTVQVLILCPTRELAVQACDEINKFAKYVEGVRVVPVYGGQPIDRQFRALRMGAQIVVGTPGRVMDHMRRGTLKLDQLRMIILDEADEMLSMGFREDIETILQDVPEERQTLLFSATMSPEILQLTRKYQTDPELIKVTREQLTVPSIEQYYYEVPSSKKVEVLCRLLDVYNPRLSMVFCNTKRQVDELVSQLQLRGYLADGLHGDMKQPARDHVMDMFRAGNIDVLVATDVAARGIDVDDIGAVFNYDIPQDEEYYVHRIGRTGRAGKEGRAFTFVTGRREVYALRGIMRYTNCKIQLKAVPSSSQVREKRVGKFMDKVRGVIQEGNLEEYLQIVDDMSGEDLTSADIAAALVKMALVKEGRRGLPSREDDALFAAHARSQNRGSMDGRRRNRDRDQGSGRMSGRPRGERGGDRERVPMARLSISIGRQNKVNAGHILGAIAGETGLPGKTFGRIEIQDRQTIVEVPVQHRHEVLEAMKGCRILGKQVVTEEASGNFHRRPQK</sequence>
<accession>A0A7I8D4L4</accession>
<evidence type="ECO:0000256" key="2">
    <source>
        <dbReference type="ARBA" id="ARBA00022490"/>
    </source>
</evidence>
<name>A0A7I8D4L4_9FIRM</name>
<feature type="compositionally biased region" description="Basic and acidic residues" evidence="13">
    <location>
        <begin position="478"/>
        <end position="489"/>
    </location>
</feature>
<dbReference type="RefSeq" id="WP_171846226.1">
    <property type="nucleotide sequence ID" value="NZ_AP023321.1"/>
</dbReference>
<evidence type="ECO:0000256" key="5">
    <source>
        <dbReference type="ARBA" id="ARBA00022806"/>
    </source>
</evidence>
<evidence type="ECO:0000256" key="10">
    <source>
        <dbReference type="ARBA" id="ARBA00067932"/>
    </source>
</evidence>
<feature type="short sequence motif" description="Q motif" evidence="11">
    <location>
        <begin position="4"/>
        <end position="32"/>
    </location>
</feature>
<dbReference type="InterPro" id="IPR011545">
    <property type="entry name" value="DEAD/DEAH_box_helicase_dom"/>
</dbReference>
<dbReference type="FunFam" id="3.40.50.300:FF:000108">
    <property type="entry name" value="ATP-dependent RNA helicase RhlE"/>
    <property type="match status" value="1"/>
</dbReference>
<proteinExistence type="inferred from homology"/>
<dbReference type="Pfam" id="PF00270">
    <property type="entry name" value="DEAD"/>
    <property type="match status" value="1"/>
</dbReference>
<feature type="domain" description="Helicase ATP-binding" evidence="14">
    <location>
        <begin position="35"/>
        <end position="207"/>
    </location>
</feature>
<dbReference type="PROSITE" id="PS00039">
    <property type="entry name" value="DEAD_ATP_HELICASE"/>
    <property type="match status" value="1"/>
</dbReference>
<organism evidence="17 18">
    <name type="scientific">Solibaculum mannosilyticum</name>
    <dbReference type="NCBI Taxonomy" id="2780922"/>
    <lineage>
        <taxon>Bacteria</taxon>
        <taxon>Bacillati</taxon>
        <taxon>Bacillota</taxon>
        <taxon>Clostridia</taxon>
        <taxon>Eubacteriales</taxon>
        <taxon>Oscillospiraceae</taxon>
        <taxon>Solibaculum</taxon>
    </lineage>
</organism>
<gene>
    <name evidence="17" type="ORF">C12CBH8_02130</name>
</gene>
<keyword evidence="6 12" id="KW-0067">ATP-binding</keyword>
<dbReference type="PANTHER" id="PTHR47963:SF8">
    <property type="entry name" value="ATP-DEPENDENT RNA HELICASE DEAD"/>
    <property type="match status" value="1"/>
</dbReference>
<protein>
    <recommendedName>
        <fullName evidence="10">ATP-dependent RNA helicase CshA</fullName>
        <ecNumber evidence="1">3.6.4.13</ecNumber>
    </recommendedName>
</protein>
<dbReference type="SMART" id="SM00490">
    <property type="entry name" value="HELICc"/>
    <property type="match status" value="1"/>
</dbReference>
<feature type="domain" description="DEAD-box RNA helicase Q" evidence="16">
    <location>
        <begin position="4"/>
        <end position="32"/>
    </location>
</feature>
<dbReference type="InterPro" id="IPR005580">
    <property type="entry name" value="DbpA/CsdA_RNA-bd_dom"/>
</dbReference>
<dbReference type="CDD" id="cd00268">
    <property type="entry name" value="DEADc"/>
    <property type="match status" value="1"/>
</dbReference>
<evidence type="ECO:0000313" key="17">
    <source>
        <dbReference type="EMBL" id="BCI59574.1"/>
    </source>
</evidence>
<dbReference type="PROSITE" id="PS51192">
    <property type="entry name" value="HELICASE_ATP_BIND_1"/>
    <property type="match status" value="1"/>
</dbReference>
<dbReference type="SMART" id="SM00487">
    <property type="entry name" value="DEXDc"/>
    <property type="match status" value="1"/>
</dbReference>